<gene>
    <name evidence="13" type="ORF">C5C51_04870</name>
    <name evidence="12" type="ORF">VT73_09340</name>
</gene>
<sequence length="138" mass="15302">MRANITMFWLLAGFFLLASTIYTTWSLIDTGRVEWAGSVALLLSSVLGAFIAFYVARVRKAQGAELPEDRPDADIDDGDPELGFFSPWSWWPLILGGSAALGFLGLAVGFWIIYIAAGLFLVAIAGWVYEYYRGYFAR</sequence>
<dbReference type="PIRSF" id="PIRSF017385">
    <property type="entry name" value="CtaF"/>
    <property type="match status" value="1"/>
</dbReference>
<feature type="transmembrane region" description="Helical" evidence="11">
    <location>
        <begin position="36"/>
        <end position="56"/>
    </location>
</feature>
<evidence type="ECO:0000256" key="7">
    <source>
        <dbReference type="ARBA" id="ARBA00022989"/>
    </source>
</evidence>
<comment type="catalytic activity">
    <reaction evidence="9 10">
        <text>4 Fe(II)-[cytochrome c] + O2 + 8 H(+)(in) = 4 Fe(III)-[cytochrome c] + 2 H2O + 4 H(+)(out)</text>
        <dbReference type="Rhea" id="RHEA:11436"/>
        <dbReference type="Rhea" id="RHEA-COMP:10350"/>
        <dbReference type="Rhea" id="RHEA-COMP:14399"/>
        <dbReference type="ChEBI" id="CHEBI:15377"/>
        <dbReference type="ChEBI" id="CHEBI:15378"/>
        <dbReference type="ChEBI" id="CHEBI:15379"/>
        <dbReference type="ChEBI" id="CHEBI:29033"/>
        <dbReference type="ChEBI" id="CHEBI:29034"/>
        <dbReference type="EC" id="7.1.1.9"/>
    </reaction>
</comment>
<dbReference type="Proteomes" id="UP000052979">
    <property type="component" value="Unassembled WGS sequence"/>
</dbReference>
<dbReference type="InterPro" id="IPR021050">
    <property type="entry name" value="Cyt_c_oxidase_su4_actinobac"/>
</dbReference>
<evidence type="ECO:0000256" key="5">
    <source>
        <dbReference type="ARBA" id="ARBA00022692"/>
    </source>
</evidence>
<dbReference type="Pfam" id="PF12270">
    <property type="entry name" value="Cyt_c_ox_IV"/>
    <property type="match status" value="1"/>
</dbReference>
<dbReference type="KEGG" id="rtx:TI83_05100"/>
<evidence type="ECO:0000313" key="15">
    <source>
        <dbReference type="Proteomes" id="UP000237966"/>
    </source>
</evidence>
<dbReference type="OrthoDB" id="5244617at2"/>
<dbReference type="GO" id="GO:0022900">
    <property type="term" value="P:electron transport chain"/>
    <property type="evidence" value="ECO:0007669"/>
    <property type="project" value="InterPro"/>
</dbReference>
<keyword evidence="6 10" id="KW-1278">Translocase</keyword>
<comment type="function">
    <text evidence="1 10">Part of cytochrome c oxidase, its function is unknown.</text>
</comment>
<dbReference type="GO" id="GO:0005886">
    <property type="term" value="C:plasma membrane"/>
    <property type="evidence" value="ECO:0007669"/>
    <property type="project" value="UniProtKB-SubCell"/>
</dbReference>
<keyword evidence="7 11" id="KW-1133">Transmembrane helix</keyword>
<accession>A0A0C5BH18</accession>
<evidence type="ECO:0000256" key="11">
    <source>
        <dbReference type="SAM" id="Phobius"/>
    </source>
</evidence>
<dbReference type="EMBL" id="PSWU01000007">
    <property type="protein sequence ID" value="PPI15141.1"/>
    <property type="molecule type" value="Genomic_DNA"/>
</dbReference>
<name>A0A0C5BH18_9MICO</name>
<reference evidence="13 15" key="2">
    <citation type="submission" date="2018-02" db="EMBL/GenBank/DDBJ databases">
        <title>Bacteriophage NCPPB3778 and a type I-E CRISPR drive the evolution of the US Biological Select Agent, Rathayibacter toxicus.</title>
        <authorList>
            <person name="Davis E.W.II."/>
            <person name="Tabima J.F."/>
            <person name="Weisberg A.J."/>
            <person name="Lopes L.D."/>
            <person name="Wiseman M.S."/>
            <person name="Wiseman M.S."/>
            <person name="Pupko T."/>
            <person name="Belcher M.S."/>
            <person name="Sechler A.J."/>
            <person name="Tancos M.A."/>
            <person name="Schroeder B.K."/>
            <person name="Murray T.D."/>
            <person name="Luster D.G."/>
            <person name="Schneider W.L."/>
            <person name="Rogers E."/>
            <person name="Andreote F.D."/>
            <person name="Grunwald N.J."/>
            <person name="Putnam M.L."/>
            <person name="Chang J.H."/>
        </authorList>
    </citation>
    <scope>NUCLEOTIDE SEQUENCE [LARGE SCALE GENOMIC DNA]</scope>
    <source>
        <strain evidence="13 15">FH99</strain>
    </source>
</reference>
<comment type="similarity">
    <text evidence="3 10">Belongs to the cytochrome c oxidase bacterial subunit CtaF family.</text>
</comment>
<evidence type="ECO:0000313" key="14">
    <source>
        <dbReference type="Proteomes" id="UP000052979"/>
    </source>
</evidence>
<proteinExistence type="inferred from homology"/>
<evidence type="ECO:0000313" key="13">
    <source>
        <dbReference type="EMBL" id="PPI15141.1"/>
    </source>
</evidence>
<evidence type="ECO:0000256" key="10">
    <source>
        <dbReference type="PIRNR" id="PIRNR017385"/>
    </source>
</evidence>
<evidence type="ECO:0000256" key="6">
    <source>
        <dbReference type="ARBA" id="ARBA00022967"/>
    </source>
</evidence>
<comment type="caution">
    <text evidence="12">The sequence shown here is derived from an EMBL/GenBank/DDBJ whole genome shotgun (WGS) entry which is preliminary data.</text>
</comment>
<dbReference type="KEGG" id="rtc:APU90_01375"/>
<reference evidence="12 14" key="1">
    <citation type="submission" date="2015-04" db="EMBL/GenBank/DDBJ databases">
        <title>Draft genome sequence of Rathayibacter toxicus strain FH-142 (AKA 70134 or CS 32), a Western Australian isolate.</title>
        <authorList>
            <consortium name="Consortium for Microbial Forensics and Genomics (microFORGE)"/>
            <person name="Knight B.M."/>
            <person name="Roberts D.P."/>
            <person name="Lin D."/>
            <person name="Hari K."/>
            <person name="Fletcher J."/>
            <person name="Melcher U."/>
            <person name="Blagden T."/>
            <person name="Luster D.G."/>
            <person name="Sechler A.J."/>
            <person name="Schneider W.L."/>
            <person name="Winegar R.A."/>
        </authorList>
    </citation>
    <scope>NUCLEOTIDE SEQUENCE [LARGE SCALE GENOMIC DNA]</scope>
    <source>
        <strain evidence="12 14">FH142</strain>
    </source>
</reference>
<dbReference type="STRING" id="145458.APU90_01375"/>
<comment type="subunit">
    <text evidence="10">Associates with subunits I, II and III to form cytochrome c oxidase.</text>
</comment>
<dbReference type="RefSeq" id="WP_027691945.1">
    <property type="nucleotide sequence ID" value="NZ_CP010848.1"/>
</dbReference>
<dbReference type="Proteomes" id="UP000237966">
    <property type="component" value="Unassembled WGS sequence"/>
</dbReference>
<keyword evidence="8 10" id="KW-0472">Membrane</keyword>
<feature type="transmembrane region" description="Helical" evidence="11">
    <location>
        <begin position="112"/>
        <end position="132"/>
    </location>
</feature>
<evidence type="ECO:0000313" key="12">
    <source>
        <dbReference type="EMBL" id="KKM44691.1"/>
    </source>
</evidence>
<dbReference type="EC" id="7.1.1.9" evidence="10"/>
<keyword evidence="4 10" id="KW-1003">Cell membrane</keyword>
<evidence type="ECO:0000256" key="3">
    <source>
        <dbReference type="ARBA" id="ARBA00006870"/>
    </source>
</evidence>
<evidence type="ECO:0000256" key="8">
    <source>
        <dbReference type="ARBA" id="ARBA00023136"/>
    </source>
</evidence>
<dbReference type="PATRIC" id="fig|145458.7.peg.1173"/>
<evidence type="ECO:0000256" key="2">
    <source>
        <dbReference type="ARBA" id="ARBA00004651"/>
    </source>
</evidence>
<dbReference type="AlphaFoldDB" id="A0A0C5BH18"/>
<keyword evidence="14" id="KW-1185">Reference proteome</keyword>
<keyword evidence="5 11" id="KW-0812">Transmembrane</keyword>
<dbReference type="EMBL" id="LBFI01000053">
    <property type="protein sequence ID" value="KKM44691.1"/>
    <property type="molecule type" value="Genomic_DNA"/>
</dbReference>
<evidence type="ECO:0000256" key="4">
    <source>
        <dbReference type="ARBA" id="ARBA00022475"/>
    </source>
</evidence>
<protein>
    <recommendedName>
        <fullName evidence="10">Cytochrome c oxidase polypeptide 4</fullName>
        <ecNumber evidence="10">7.1.1.9</ecNumber>
    </recommendedName>
    <alternativeName>
        <fullName evidence="10">Cytochrome aa3 subunit 4</fullName>
    </alternativeName>
    <alternativeName>
        <fullName evidence="10">Cytochrome c oxidase polypeptide IV</fullName>
    </alternativeName>
</protein>
<evidence type="ECO:0000256" key="1">
    <source>
        <dbReference type="ARBA" id="ARBA00002536"/>
    </source>
</evidence>
<evidence type="ECO:0000256" key="9">
    <source>
        <dbReference type="ARBA" id="ARBA00047816"/>
    </source>
</evidence>
<dbReference type="GO" id="GO:0004129">
    <property type="term" value="F:cytochrome-c oxidase activity"/>
    <property type="evidence" value="ECO:0007669"/>
    <property type="project" value="UniProtKB-EC"/>
</dbReference>
<organism evidence="12 14">
    <name type="scientific">Rathayibacter toxicus</name>
    <dbReference type="NCBI Taxonomy" id="145458"/>
    <lineage>
        <taxon>Bacteria</taxon>
        <taxon>Bacillati</taxon>
        <taxon>Actinomycetota</taxon>
        <taxon>Actinomycetes</taxon>
        <taxon>Micrococcales</taxon>
        <taxon>Microbacteriaceae</taxon>
        <taxon>Rathayibacter</taxon>
    </lineage>
</organism>
<dbReference type="GeneID" id="93667339"/>
<dbReference type="eggNOG" id="ENOG5032SZC">
    <property type="taxonomic scope" value="Bacteria"/>
</dbReference>
<comment type="subcellular location">
    <subcellularLocation>
        <location evidence="2">Cell membrane</location>
        <topology evidence="2">Multi-pass membrane protein</topology>
    </subcellularLocation>
</comment>